<dbReference type="Proteomes" id="UP000728032">
    <property type="component" value="Unassembled WGS sequence"/>
</dbReference>
<dbReference type="GO" id="GO:0035035">
    <property type="term" value="F:histone acetyltransferase binding"/>
    <property type="evidence" value="ECO:0007669"/>
    <property type="project" value="TreeGrafter"/>
</dbReference>
<name>A0A7R9MAG7_9ACAR</name>
<feature type="region of interest" description="Disordered" evidence="1">
    <location>
        <begin position="225"/>
        <end position="259"/>
    </location>
</feature>
<feature type="non-terminal residue" evidence="2">
    <location>
        <position position="1"/>
    </location>
</feature>
<feature type="compositionally biased region" description="Polar residues" evidence="1">
    <location>
        <begin position="225"/>
        <end position="239"/>
    </location>
</feature>
<evidence type="ECO:0000256" key="1">
    <source>
        <dbReference type="SAM" id="MobiDB-lite"/>
    </source>
</evidence>
<feature type="compositionally biased region" description="Acidic residues" evidence="1">
    <location>
        <begin position="486"/>
        <end position="495"/>
    </location>
</feature>
<dbReference type="OrthoDB" id="6506302at2759"/>
<dbReference type="AlphaFoldDB" id="A0A7R9MAG7"/>
<reference evidence="2" key="1">
    <citation type="submission" date="2020-11" db="EMBL/GenBank/DDBJ databases">
        <authorList>
            <person name="Tran Van P."/>
        </authorList>
    </citation>
    <scope>NUCLEOTIDE SEQUENCE</scope>
</reference>
<feature type="region of interest" description="Disordered" evidence="1">
    <location>
        <begin position="472"/>
        <end position="509"/>
    </location>
</feature>
<feature type="compositionally biased region" description="Low complexity" evidence="1">
    <location>
        <begin position="391"/>
        <end position="420"/>
    </location>
</feature>
<feature type="region of interest" description="Disordered" evidence="1">
    <location>
        <begin position="389"/>
        <end position="452"/>
    </location>
</feature>
<dbReference type="GO" id="GO:0044545">
    <property type="term" value="C:NSL complex"/>
    <property type="evidence" value="ECO:0007669"/>
    <property type="project" value="TreeGrafter"/>
</dbReference>
<dbReference type="InterPro" id="IPR026180">
    <property type="entry name" value="NSL1"/>
</dbReference>
<dbReference type="PANTHER" id="PTHR22443:SF18">
    <property type="entry name" value="NON-SPECIFIC LETHAL 1, ISOFORM M"/>
    <property type="match status" value="1"/>
</dbReference>
<organism evidence="2">
    <name type="scientific">Oppiella nova</name>
    <dbReference type="NCBI Taxonomy" id="334625"/>
    <lineage>
        <taxon>Eukaryota</taxon>
        <taxon>Metazoa</taxon>
        <taxon>Ecdysozoa</taxon>
        <taxon>Arthropoda</taxon>
        <taxon>Chelicerata</taxon>
        <taxon>Arachnida</taxon>
        <taxon>Acari</taxon>
        <taxon>Acariformes</taxon>
        <taxon>Sarcoptiformes</taxon>
        <taxon>Oribatida</taxon>
        <taxon>Brachypylina</taxon>
        <taxon>Oppioidea</taxon>
        <taxon>Oppiidae</taxon>
        <taxon>Oppiella</taxon>
    </lineage>
</organism>
<feature type="compositionally biased region" description="Polar residues" evidence="1">
    <location>
        <begin position="497"/>
        <end position="509"/>
    </location>
</feature>
<gene>
    <name evidence="2" type="ORF">ONB1V03_LOCUS13249</name>
</gene>
<feature type="compositionally biased region" description="Low complexity" evidence="1">
    <location>
        <begin position="428"/>
        <end position="447"/>
    </location>
</feature>
<dbReference type="EMBL" id="OC926263">
    <property type="protein sequence ID" value="CAD7656613.1"/>
    <property type="molecule type" value="Genomic_DNA"/>
</dbReference>
<protein>
    <submittedName>
        <fullName evidence="2">Uncharacterized protein</fullName>
    </submittedName>
</protein>
<dbReference type="PANTHER" id="PTHR22443">
    <property type="entry name" value="NON-SPECIFIC LETHAL 1, ISOFORM M"/>
    <property type="match status" value="1"/>
</dbReference>
<accession>A0A7R9MAG7</accession>
<keyword evidence="3" id="KW-1185">Reference proteome</keyword>
<proteinExistence type="predicted"/>
<evidence type="ECO:0000313" key="2">
    <source>
        <dbReference type="EMBL" id="CAD7656613.1"/>
    </source>
</evidence>
<sequence>MCTKSVVRFRFSLKDNCETLDLNLSDKSIETIESQSKYLSTICSIRSTIGVKTNNQLITENLNMNKGLQNGHQLNDSFIDNNLDINSLTTTTTSSSSTSSIVSTCVDSIGTSCEPTMGLSNASSKDNFPQQILLNSLKSGKPENGQRIHLYGLDYHLNNTNTNKTDEDTHEPQIHTNSVNQMETNCFSQNSPLNDQTVDQMIEEVLNKSQSQVSEELTTQSILENNSSEDQHNESSFTPQPVDHSTDHTNEGLESGGNEAVNVELEAIDVREEHMSLVRQTERLMRRIRRLQFRQTHKHLSQQMKAFVKNQQNVLGIGCQRQPDLQTPSVTPLQSHSNQVEDRMKLLTPEGVKGLSTSALVNLVKRLGSTTTPNESNHLRDYYPQQTPIRPQLQTPSITPSPQSSSVLPQGPQTPTTATQHFPHSSEKSSLVKLLQKSQSQSSSQPQHSEEKDAILNTIDTLSSNLRHFESRFDSDATESSSGGESCDELEDYSEDSVPQHSTPIQSTGHMFPMRKRSCWKWCVERAAIASRWTWLQAQVADLEFRIRQQNEMYRQLRATKGPISFGTSDHNLTVPTPVVCKANGLTCVTTNAVNGQPLQTQSQVTGEVSTTTESDSHYCMRTLPMNSMRKRKLVHSMSALSGATRKAAKYSTIQCSCNGLPDMMWPCVLCNGRYSYVHVIDTDSMPHFERVALLDSACHPVLSLNNGM</sequence>
<evidence type="ECO:0000313" key="3">
    <source>
        <dbReference type="Proteomes" id="UP000728032"/>
    </source>
</evidence>
<dbReference type="EMBL" id="CAJPVJ010011438">
    <property type="protein sequence ID" value="CAG2173800.1"/>
    <property type="molecule type" value="Genomic_DNA"/>
</dbReference>